<keyword evidence="1" id="KW-0812">Transmembrane</keyword>
<organism evidence="2 3">
    <name type="scientific">Agrobacterium larrymoorei</name>
    <dbReference type="NCBI Taxonomy" id="160699"/>
    <lineage>
        <taxon>Bacteria</taxon>
        <taxon>Pseudomonadati</taxon>
        <taxon>Pseudomonadota</taxon>
        <taxon>Alphaproteobacteria</taxon>
        <taxon>Hyphomicrobiales</taxon>
        <taxon>Rhizobiaceae</taxon>
        <taxon>Rhizobium/Agrobacterium group</taxon>
        <taxon>Agrobacterium</taxon>
    </lineage>
</organism>
<proteinExistence type="predicted"/>
<protein>
    <submittedName>
        <fullName evidence="2">Uncharacterized membrane protein YbaN (DUF454 family)</fullName>
    </submittedName>
</protein>
<dbReference type="PANTHER" id="PTHR35813:SF1">
    <property type="entry name" value="INNER MEMBRANE PROTEIN YBAN"/>
    <property type="match status" value="1"/>
</dbReference>
<feature type="transmembrane region" description="Helical" evidence="1">
    <location>
        <begin position="7"/>
        <end position="29"/>
    </location>
</feature>
<keyword evidence="1" id="KW-1133">Transmembrane helix</keyword>
<evidence type="ECO:0000256" key="1">
    <source>
        <dbReference type="SAM" id="Phobius"/>
    </source>
</evidence>
<sequence>MLPADMRIFYLCLGCLMVATGVVGAFLPILPTTPFLLVALWCFSKSSPRLEAWLLNHPRFGKSLRNWREHGAIPRRAKIAAVSLMTMSYLIYIVILAPPALQMLVVAVVMIGAGTFVVTRPSPPKE</sequence>
<dbReference type="AlphaFoldDB" id="A0AAJ2ESF4"/>
<dbReference type="InterPro" id="IPR007401">
    <property type="entry name" value="DUF454"/>
</dbReference>
<dbReference type="EMBL" id="JAVIZC010000003">
    <property type="protein sequence ID" value="MDR6103120.1"/>
    <property type="molecule type" value="Genomic_DNA"/>
</dbReference>
<dbReference type="PIRSF" id="PIRSF016789">
    <property type="entry name" value="DUF454"/>
    <property type="match status" value="1"/>
</dbReference>
<evidence type="ECO:0000313" key="3">
    <source>
        <dbReference type="Proteomes" id="UP001255601"/>
    </source>
</evidence>
<accession>A0AAJ2ESF4</accession>
<comment type="caution">
    <text evidence="2">The sequence shown here is derived from an EMBL/GenBank/DDBJ whole genome shotgun (WGS) entry which is preliminary data.</text>
</comment>
<gene>
    <name evidence="2" type="ORF">QE369_003317</name>
</gene>
<name>A0AAJ2ESF4_9HYPH</name>
<dbReference type="Pfam" id="PF04304">
    <property type="entry name" value="DUF454"/>
    <property type="match status" value="1"/>
</dbReference>
<reference evidence="2" key="1">
    <citation type="submission" date="2023-08" db="EMBL/GenBank/DDBJ databases">
        <title>Functional and genomic diversity of the sorghum phyllosphere microbiome.</title>
        <authorList>
            <person name="Shade A."/>
        </authorList>
    </citation>
    <scope>NUCLEOTIDE SEQUENCE</scope>
    <source>
        <strain evidence="2">SORGH_AS_0974</strain>
    </source>
</reference>
<dbReference type="GO" id="GO:0005886">
    <property type="term" value="C:plasma membrane"/>
    <property type="evidence" value="ECO:0007669"/>
    <property type="project" value="TreeGrafter"/>
</dbReference>
<evidence type="ECO:0000313" key="2">
    <source>
        <dbReference type="EMBL" id="MDR6103120.1"/>
    </source>
</evidence>
<keyword evidence="1" id="KW-0472">Membrane</keyword>
<dbReference type="PANTHER" id="PTHR35813">
    <property type="entry name" value="INNER MEMBRANE PROTEIN YBAN"/>
    <property type="match status" value="1"/>
</dbReference>
<dbReference type="Proteomes" id="UP001255601">
    <property type="component" value="Unassembled WGS sequence"/>
</dbReference>